<organism evidence="1 2">
    <name type="scientific">Paraclostridium bifermentans</name>
    <name type="common">Clostridium bifermentans</name>
    <dbReference type="NCBI Taxonomy" id="1490"/>
    <lineage>
        <taxon>Bacteria</taxon>
        <taxon>Bacillati</taxon>
        <taxon>Bacillota</taxon>
        <taxon>Clostridia</taxon>
        <taxon>Peptostreptococcales</taxon>
        <taxon>Peptostreptococcaceae</taxon>
        <taxon>Paraclostridium</taxon>
    </lineage>
</organism>
<dbReference type="Proteomes" id="UP001239169">
    <property type="component" value="Chromosome"/>
</dbReference>
<protein>
    <recommendedName>
        <fullName evidence="3">Sporulation histidine kinase inhibitor Sda</fullName>
    </recommendedName>
</protein>
<reference evidence="1 2" key="1">
    <citation type="submission" date="2023-04" db="EMBL/GenBank/DDBJ databases">
        <title>Bacteria Genome Submission.</title>
        <authorList>
            <person name="Isaac P."/>
        </authorList>
    </citation>
    <scope>NUCLEOTIDE SEQUENCE [LARGE SCALE GENOMIC DNA]</scope>
    <source>
        <strain evidence="1 2">SampleS7P1</strain>
    </source>
</reference>
<proteinExistence type="predicted"/>
<evidence type="ECO:0008006" key="3">
    <source>
        <dbReference type="Google" id="ProtNLM"/>
    </source>
</evidence>
<accession>A0ABY8R2G0</accession>
<sequence length="59" mass="7024">MKRKQSLKLQLSFKENVRDLDLYNFLTEEIKDTLGISTYVKMLIEKDESYKAYKSKKSS</sequence>
<evidence type="ECO:0000313" key="2">
    <source>
        <dbReference type="Proteomes" id="UP001239169"/>
    </source>
</evidence>
<evidence type="ECO:0000313" key="1">
    <source>
        <dbReference type="EMBL" id="WGX74907.1"/>
    </source>
</evidence>
<name>A0ABY8R2G0_PARBF</name>
<keyword evidence="2" id="KW-1185">Reference proteome</keyword>
<gene>
    <name evidence="1" type="ORF">QJS64_12305</name>
</gene>
<dbReference type="EMBL" id="CP124685">
    <property type="protein sequence ID" value="WGX74907.1"/>
    <property type="molecule type" value="Genomic_DNA"/>
</dbReference>